<reference evidence="2 3" key="1">
    <citation type="submission" date="2017-06" db="EMBL/GenBank/DDBJ databases">
        <authorList>
            <person name="Kim H.J."/>
            <person name="Triplett B.A."/>
        </authorList>
    </citation>
    <scope>NUCLEOTIDE SEQUENCE [LARGE SCALE GENOMIC DNA]</scope>
    <source>
        <strain evidence="2 3">CGMCC 4.1858</strain>
    </source>
</reference>
<proteinExistence type="predicted"/>
<dbReference type="InterPro" id="IPR018763">
    <property type="entry name" value="DUF2334"/>
</dbReference>
<evidence type="ECO:0000256" key="1">
    <source>
        <dbReference type="SAM" id="MobiDB-lite"/>
    </source>
</evidence>
<dbReference type="CDD" id="cd10923">
    <property type="entry name" value="CE4_COG5298"/>
    <property type="match status" value="1"/>
</dbReference>
<protein>
    <submittedName>
        <fullName evidence="2">Uncharacterized protein YdaL</fullName>
    </submittedName>
</protein>
<keyword evidence="3" id="KW-1185">Reference proteome</keyword>
<dbReference type="SUPFAM" id="SSF88713">
    <property type="entry name" value="Glycoside hydrolase/deacetylase"/>
    <property type="match status" value="1"/>
</dbReference>
<name>A0A238ZUG4_9ACTN</name>
<dbReference type="GO" id="GO:0005975">
    <property type="term" value="P:carbohydrate metabolic process"/>
    <property type="evidence" value="ECO:0007669"/>
    <property type="project" value="InterPro"/>
</dbReference>
<evidence type="ECO:0000313" key="3">
    <source>
        <dbReference type="Proteomes" id="UP000198280"/>
    </source>
</evidence>
<sequence>MQSRIGRSGKSRVSVIVMLIAALLGAVFLSAPAGGAAERGPAGKGDHRHRGELPGGRAGLGKVDFSGWAKAQRAADRDRRAKTPVRGGGQPPRAGRDLAGARAPLAAGSARAAAAADAGTAALVLYDTAGPYGHLGELYAMATANLAGHFGNVTAKPVSQYTAGMVDQYTATYYIGSTYYGGSIPDAVPAAFYQDVVATTRPVTWLADNIWSLANATGVAQFQNKYGWDPTASYFEANGSVGTVTQVTYKDQTLTRKVPAGQDGGVLRPAVMTGPGYPAVTQLATARDTSTGTDFPWAVRSGNLTYVGEIPFAYVSESDRIIAFQDLLFDSLAPGTAERHRAMMRLEDISPNSDPAELRAIADYLAAEQIPYGINVIPVYTDPKGTYNNGRPQTVTLVQRPQLVATLKYMLQHGAVLMNHGYTHQHGNTANPYNGVTGDDFEFYRAHVDASDNVVYDGPVTGDSALWAQTRVTLGLTQFALAGLPVPRLWTTPHYAASATDYKVFAQNYTARLERSLYFSGTLGGSTAEPNRFIGQFFPYVVKDVYGTKVLPENIGNYEPEAYNNHPARLPADLIASAKANLAVRDGYASFFYHPYYPVQPLKETVEGIRALGYTFVSPATAG</sequence>
<dbReference type="Pfam" id="PF10096">
    <property type="entry name" value="DUF2334"/>
    <property type="match status" value="1"/>
</dbReference>
<dbReference type="InterPro" id="IPR011330">
    <property type="entry name" value="Glyco_hydro/deAcase_b/a-brl"/>
</dbReference>
<feature type="region of interest" description="Disordered" evidence="1">
    <location>
        <begin position="35"/>
        <end position="58"/>
    </location>
</feature>
<dbReference type="Proteomes" id="UP000198280">
    <property type="component" value="Unassembled WGS sequence"/>
</dbReference>
<dbReference type="AlphaFoldDB" id="A0A238ZUG4"/>
<accession>A0A238ZUG4</accession>
<dbReference type="RefSeq" id="WP_245938631.1">
    <property type="nucleotide sequence ID" value="NZ_FZOF01000001.1"/>
</dbReference>
<dbReference type="EMBL" id="FZOF01000001">
    <property type="protein sequence ID" value="SNR87066.1"/>
    <property type="molecule type" value="Genomic_DNA"/>
</dbReference>
<feature type="region of interest" description="Disordered" evidence="1">
    <location>
        <begin position="71"/>
        <end position="97"/>
    </location>
</feature>
<gene>
    <name evidence="2" type="ORF">SAMN05216252_101578</name>
</gene>
<evidence type="ECO:0000313" key="2">
    <source>
        <dbReference type="EMBL" id="SNR87066.1"/>
    </source>
</evidence>
<organism evidence="2 3">
    <name type="scientific">Actinacidiphila glaucinigra</name>
    <dbReference type="NCBI Taxonomy" id="235986"/>
    <lineage>
        <taxon>Bacteria</taxon>
        <taxon>Bacillati</taxon>
        <taxon>Actinomycetota</taxon>
        <taxon>Actinomycetes</taxon>
        <taxon>Kitasatosporales</taxon>
        <taxon>Streptomycetaceae</taxon>
        <taxon>Actinacidiphila</taxon>
    </lineage>
</organism>